<name>A0A941IF12_9BURK</name>
<evidence type="ECO:0000313" key="2">
    <source>
        <dbReference type="Proteomes" id="UP000678545"/>
    </source>
</evidence>
<dbReference type="Proteomes" id="UP000678545">
    <property type="component" value="Unassembled WGS sequence"/>
</dbReference>
<dbReference type="EMBL" id="JAGSPJ010000008">
    <property type="protein sequence ID" value="MBR7801708.1"/>
    <property type="molecule type" value="Genomic_DNA"/>
</dbReference>
<proteinExistence type="predicted"/>
<organism evidence="1 2">
    <name type="scientific">Undibacterium fentianense</name>
    <dbReference type="NCBI Taxonomy" id="2828728"/>
    <lineage>
        <taxon>Bacteria</taxon>
        <taxon>Pseudomonadati</taxon>
        <taxon>Pseudomonadota</taxon>
        <taxon>Betaproteobacteria</taxon>
        <taxon>Burkholderiales</taxon>
        <taxon>Oxalobacteraceae</taxon>
        <taxon>Undibacterium</taxon>
    </lineage>
</organism>
<dbReference type="RefSeq" id="WP_212676813.1">
    <property type="nucleotide sequence ID" value="NZ_JAGSPJ010000008.1"/>
</dbReference>
<sequence length="76" mass="8704">MLDVQSFVEKQKIGARFVLSAQMLGMPLRDFDQLAQQWIQKGGPGFVADGIPFRKVENGEFFIQRLTLKRLAQHVK</sequence>
<dbReference type="AlphaFoldDB" id="A0A941IF12"/>
<protein>
    <submittedName>
        <fullName evidence="1">Uncharacterized protein</fullName>
    </submittedName>
</protein>
<accession>A0A941IF12</accession>
<evidence type="ECO:0000313" key="1">
    <source>
        <dbReference type="EMBL" id="MBR7801708.1"/>
    </source>
</evidence>
<gene>
    <name evidence="1" type="ORF">KDM90_16970</name>
</gene>
<reference evidence="1" key="1">
    <citation type="submission" date="2021-04" db="EMBL/GenBank/DDBJ databases">
        <title>novel species isolated from subtropical streams in China.</title>
        <authorList>
            <person name="Lu H."/>
        </authorList>
    </citation>
    <scope>NUCLEOTIDE SEQUENCE</scope>
    <source>
        <strain evidence="1">FT137W</strain>
    </source>
</reference>
<keyword evidence="2" id="KW-1185">Reference proteome</keyword>
<comment type="caution">
    <text evidence="1">The sequence shown here is derived from an EMBL/GenBank/DDBJ whole genome shotgun (WGS) entry which is preliminary data.</text>
</comment>